<gene>
    <name evidence="2" type="ORF">A3C95_02195</name>
</gene>
<dbReference type="PANTHER" id="PTHR47917:SF1">
    <property type="entry name" value="COENZYME F420:L-GLUTAMATE LIGASE"/>
    <property type="match status" value="1"/>
</dbReference>
<evidence type="ECO:0000259" key="1">
    <source>
        <dbReference type="Pfam" id="PF01996"/>
    </source>
</evidence>
<dbReference type="SUPFAM" id="SSF144010">
    <property type="entry name" value="CofE-like"/>
    <property type="match status" value="1"/>
</dbReference>
<dbReference type="PANTHER" id="PTHR47917">
    <property type="match status" value="1"/>
</dbReference>
<evidence type="ECO:0000313" key="3">
    <source>
        <dbReference type="Proteomes" id="UP000177107"/>
    </source>
</evidence>
<evidence type="ECO:0000313" key="2">
    <source>
        <dbReference type="EMBL" id="OGG67808.1"/>
    </source>
</evidence>
<accession>A0A1F6E2C0</accession>
<name>A0A1F6E2C0_9BACT</name>
<sequence>MKTRSIRTRLFTEGENLERFVLEHVRKLKDGNILVVTSKIVALAERRTASPYEKEKIVLRESEWAVPTKYVWLTIKDGMFMAAAGIDESNAHGKIILLPKDSFKAAARLRRVLLKRYKIRKFGVLITDSRVLPLRAGVVGVALGYAGFGGVKDYRGSTDLFGRTLKMTRVDIADSLATAAVLLMGEGNERKPLAIVENAPVEFHNHVNRTELIIPVADDLYVPLFSKILNKSKGRRHN</sequence>
<dbReference type="Gene3D" id="3.30.1330.100">
    <property type="entry name" value="CofE-like"/>
    <property type="match status" value="1"/>
</dbReference>
<dbReference type="AlphaFoldDB" id="A0A1F6E2C0"/>
<proteinExistence type="predicted"/>
<dbReference type="Gene3D" id="3.90.1660.10">
    <property type="entry name" value="CofE-like domain"/>
    <property type="match status" value="1"/>
</dbReference>
<feature type="domain" description="Coenzyme F420:L-glutamate ligase-like" evidence="1">
    <location>
        <begin position="6"/>
        <end position="198"/>
    </location>
</feature>
<dbReference type="Proteomes" id="UP000177107">
    <property type="component" value="Unassembled WGS sequence"/>
</dbReference>
<protein>
    <recommendedName>
        <fullName evidence="1">Coenzyme F420:L-glutamate ligase-like domain-containing protein</fullName>
    </recommendedName>
</protein>
<dbReference type="Pfam" id="PF01996">
    <property type="entry name" value="F420_ligase"/>
    <property type="match status" value="1"/>
</dbReference>
<reference evidence="2 3" key="1">
    <citation type="journal article" date="2016" name="Nat. Commun.">
        <title>Thousands of microbial genomes shed light on interconnected biogeochemical processes in an aquifer system.</title>
        <authorList>
            <person name="Anantharaman K."/>
            <person name="Brown C.T."/>
            <person name="Hug L.A."/>
            <person name="Sharon I."/>
            <person name="Castelle C.J."/>
            <person name="Probst A.J."/>
            <person name="Thomas B.C."/>
            <person name="Singh A."/>
            <person name="Wilkins M.J."/>
            <person name="Karaoz U."/>
            <person name="Brodie E.L."/>
            <person name="Williams K.H."/>
            <person name="Hubbard S.S."/>
            <person name="Banfield J.F."/>
        </authorList>
    </citation>
    <scope>NUCLEOTIDE SEQUENCE [LARGE SCALE GENOMIC DNA]</scope>
</reference>
<dbReference type="GO" id="GO:0052618">
    <property type="term" value="F:coenzyme F420-0:L-glutamate ligase activity"/>
    <property type="evidence" value="ECO:0007669"/>
    <property type="project" value="TreeGrafter"/>
</dbReference>
<dbReference type="EMBL" id="MFLM01000022">
    <property type="protein sequence ID" value="OGG67808.1"/>
    <property type="molecule type" value="Genomic_DNA"/>
</dbReference>
<organism evidence="2 3">
    <name type="scientific">Candidatus Kaiserbacteria bacterium RIFCSPHIGHO2_02_FULL_56_30</name>
    <dbReference type="NCBI Taxonomy" id="1798499"/>
    <lineage>
        <taxon>Bacteria</taxon>
        <taxon>Candidatus Kaiseribacteriota</taxon>
    </lineage>
</organism>
<dbReference type="InterPro" id="IPR002847">
    <property type="entry name" value="F420-0_gamma-glut_ligase-dom"/>
</dbReference>
<comment type="caution">
    <text evidence="2">The sequence shown here is derived from an EMBL/GenBank/DDBJ whole genome shotgun (WGS) entry which is preliminary data.</text>
</comment>